<dbReference type="Proteomes" id="UP000244913">
    <property type="component" value="Unassembled WGS sequence"/>
</dbReference>
<dbReference type="Pfam" id="PF02452">
    <property type="entry name" value="PemK_toxin"/>
    <property type="match status" value="1"/>
</dbReference>
<evidence type="ECO:0000313" key="2">
    <source>
        <dbReference type="Proteomes" id="UP000244913"/>
    </source>
</evidence>
<gene>
    <name evidence="1" type="ORF">DDF65_19735</name>
</gene>
<dbReference type="GO" id="GO:0003677">
    <property type="term" value="F:DNA binding"/>
    <property type="evidence" value="ECO:0007669"/>
    <property type="project" value="InterPro"/>
</dbReference>
<dbReference type="InterPro" id="IPR003477">
    <property type="entry name" value="PemK-like"/>
</dbReference>
<accession>A0A2T9J1A0</accession>
<dbReference type="Gene3D" id="2.30.30.110">
    <property type="match status" value="1"/>
</dbReference>
<name>A0A2T9J1A0_9CAUL</name>
<protein>
    <recommendedName>
        <fullName evidence="3">Type II toxin-antitoxin system PemK/MazF family toxin</fullName>
    </recommendedName>
</protein>
<comment type="caution">
    <text evidence="1">The sequence shown here is derived from an EMBL/GenBank/DDBJ whole genome shotgun (WGS) entry which is preliminary data.</text>
</comment>
<dbReference type="AlphaFoldDB" id="A0A2T9J1A0"/>
<dbReference type="EMBL" id="QDKP01000058">
    <property type="protein sequence ID" value="PVM73853.1"/>
    <property type="molecule type" value="Genomic_DNA"/>
</dbReference>
<proteinExistence type="predicted"/>
<evidence type="ECO:0000313" key="1">
    <source>
        <dbReference type="EMBL" id="PVM73853.1"/>
    </source>
</evidence>
<sequence length="141" mass="15822">MAIREHPDTGTVLMCDFGGGFRVPEMVKRRPVVVISPRIRGRPGLCTIVPLSTTAPAPAMDYHCQIDLDPPLPEKWISSGLWVKGDMICSVSLDRLDFIRTGRHEDGRRKYYFHKLSRQTISEIRGCVLAGLGLSHLTKHL</sequence>
<dbReference type="SUPFAM" id="SSF50118">
    <property type="entry name" value="Cell growth inhibitor/plasmid maintenance toxic component"/>
    <property type="match status" value="1"/>
</dbReference>
<keyword evidence="2" id="KW-1185">Reference proteome</keyword>
<reference evidence="1 2" key="1">
    <citation type="submission" date="2018-04" db="EMBL/GenBank/DDBJ databases">
        <title>The genome sequence of Caulobacter sp. 736.</title>
        <authorList>
            <person name="Gao J."/>
            <person name="Sun J."/>
        </authorList>
    </citation>
    <scope>NUCLEOTIDE SEQUENCE [LARGE SCALE GENOMIC DNA]</scope>
    <source>
        <strain evidence="1 2">736</strain>
    </source>
</reference>
<dbReference type="InterPro" id="IPR011067">
    <property type="entry name" value="Plasmid_toxin/cell-grow_inhib"/>
</dbReference>
<organism evidence="1 2">
    <name type="scientific">Caulobacter radicis</name>
    <dbReference type="NCBI Taxonomy" id="2172650"/>
    <lineage>
        <taxon>Bacteria</taxon>
        <taxon>Pseudomonadati</taxon>
        <taxon>Pseudomonadota</taxon>
        <taxon>Alphaproteobacteria</taxon>
        <taxon>Caulobacterales</taxon>
        <taxon>Caulobacteraceae</taxon>
        <taxon>Caulobacter</taxon>
    </lineage>
</organism>
<evidence type="ECO:0008006" key="3">
    <source>
        <dbReference type="Google" id="ProtNLM"/>
    </source>
</evidence>